<proteinExistence type="predicted"/>
<evidence type="ECO:0000313" key="3">
    <source>
        <dbReference type="Proteomes" id="UP000054485"/>
    </source>
</evidence>
<dbReference type="InParanoid" id="A0A0D0BUZ9"/>
<dbReference type="HOGENOM" id="CLU_3015763_0_0_1"/>
<dbReference type="EMBL" id="KN835154">
    <property type="protein sequence ID" value="KIK46838.1"/>
    <property type="molecule type" value="Genomic_DNA"/>
</dbReference>
<dbReference type="Proteomes" id="UP000054485">
    <property type="component" value="Unassembled WGS sequence"/>
</dbReference>
<keyword evidence="1" id="KW-0812">Transmembrane</keyword>
<sequence>MDTPWKTNTSALSPCMITYFGSVVYVYIVVQSPEVNFTLAITRYEIGRMYPHENDQ</sequence>
<organism evidence="2 3">
    <name type="scientific">Suillus luteus UH-Slu-Lm8-n1</name>
    <dbReference type="NCBI Taxonomy" id="930992"/>
    <lineage>
        <taxon>Eukaryota</taxon>
        <taxon>Fungi</taxon>
        <taxon>Dikarya</taxon>
        <taxon>Basidiomycota</taxon>
        <taxon>Agaricomycotina</taxon>
        <taxon>Agaricomycetes</taxon>
        <taxon>Agaricomycetidae</taxon>
        <taxon>Boletales</taxon>
        <taxon>Suillineae</taxon>
        <taxon>Suillaceae</taxon>
        <taxon>Suillus</taxon>
    </lineage>
</organism>
<evidence type="ECO:0000256" key="1">
    <source>
        <dbReference type="SAM" id="Phobius"/>
    </source>
</evidence>
<evidence type="ECO:0000313" key="2">
    <source>
        <dbReference type="EMBL" id="KIK46838.1"/>
    </source>
</evidence>
<feature type="transmembrane region" description="Helical" evidence="1">
    <location>
        <begin position="12"/>
        <end position="30"/>
    </location>
</feature>
<gene>
    <name evidence="2" type="ORF">CY34DRAFT_800009</name>
</gene>
<keyword evidence="1" id="KW-1133">Transmembrane helix</keyword>
<reference evidence="2 3" key="1">
    <citation type="submission" date="2014-04" db="EMBL/GenBank/DDBJ databases">
        <authorList>
            <consortium name="DOE Joint Genome Institute"/>
            <person name="Kuo A."/>
            <person name="Ruytinx J."/>
            <person name="Rineau F."/>
            <person name="Colpaert J."/>
            <person name="Kohler A."/>
            <person name="Nagy L.G."/>
            <person name="Floudas D."/>
            <person name="Copeland A."/>
            <person name="Barry K.W."/>
            <person name="Cichocki N."/>
            <person name="Veneault-Fourrey C."/>
            <person name="LaButti K."/>
            <person name="Lindquist E.A."/>
            <person name="Lipzen A."/>
            <person name="Lundell T."/>
            <person name="Morin E."/>
            <person name="Murat C."/>
            <person name="Sun H."/>
            <person name="Tunlid A."/>
            <person name="Henrissat B."/>
            <person name="Grigoriev I.V."/>
            <person name="Hibbett D.S."/>
            <person name="Martin F."/>
            <person name="Nordberg H.P."/>
            <person name="Cantor M.N."/>
            <person name="Hua S.X."/>
        </authorList>
    </citation>
    <scope>NUCLEOTIDE SEQUENCE [LARGE SCALE GENOMIC DNA]</scope>
    <source>
        <strain evidence="2 3">UH-Slu-Lm8-n1</strain>
    </source>
</reference>
<keyword evidence="3" id="KW-1185">Reference proteome</keyword>
<protein>
    <submittedName>
        <fullName evidence="2">Uncharacterized protein</fullName>
    </submittedName>
</protein>
<reference evidence="3" key="2">
    <citation type="submission" date="2015-01" db="EMBL/GenBank/DDBJ databases">
        <title>Evolutionary Origins and Diversification of the Mycorrhizal Mutualists.</title>
        <authorList>
            <consortium name="DOE Joint Genome Institute"/>
            <consortium name="Mycorrhizal Genomics Consortium"/>
            <person name="Kohler A."/>
            <person name="Kuo A."/>
            <person name="Nagy L.G."/>
            <person name="Floudas D."/>
            <person name="Copeland A."/>
            <person name="Barry K.W."/>
            <person name="Cichocki N."/>
            <person name="Veneault-Fourrey C."/>
            <person name="LaButti K."/>
            <person name="Lindquist E.A."/>
            <person name="Lipzen A."/>
            <person name="Lundell T."/>
            <person name="Morin E."/>
            <person name="Murat C."/>
            <person name="Riley R."/>
            <person name="Ohm R."/>
            <person name="Sun H."/>
            <person name="Tunlid A."/>
            <person name="Henrissat B."/>
            <person name="Grigoriev I.V."/>
            <person name="Hibbett D.S."/>
            <person name="Martin F."/>
        </authorList>
    </citation>
    <scope>NUCLEOTIDE SEQUENCE [LARGE SCALE GENOMIC DNA]</scope>
    <source>
        <strain evidence="3">UH-Slu-Lm8-n1</strain>
    </source>
</reference>
<accession>A0A0D0BUZ9</accession>
<name>A0A0D0BUZ9_9AGAM</name>
<dbReference type="AlphaFoldDB" id="A0A0D0BUZ9"/>
<keyword evidence="1" id="KW-0472">Membrane</keyword>